<dbReference type="PRINTS" id="PR01217">
    <property type="entry name" value="PRICHEXTENSN"/>
</dbReference>
<feature type="region of interest" description="Disordered" evidence="2">
    <location>
        <begin position="228"/>
        <end position="250"/>
    </location>
</feature>
<dbReference type="GO" id="GO:0071013">
    <property type="term" value="C:catalytic step 2 spliceosome"/>
    <property type="evidence" value="ECO:0007669"/>
    <property type="project" value="TreeGrafter"/>
</dbReference>
<gene>
    <name evidence="4" type="ORF">LACBIDRAFT_331652</name>
</gene>
<evidence type="ECO:0000256" key="2">
    <source>
        <dbReference type="SAM" id="MobiDB-lite"/>
    </source>
</evidence>
<evidence type="ECO:0000313" key="4">
    <source>
        <dbReference type="EMBL" id="EDR03229.1"/>
    </source>
</evidence>
<evidence type="ECO:0000259" key="3">
    <source>
        <dbReference type="PROSITE" id="PS50158"/>
    </source>
</evidence>
<dbReference type="HOGENOM" id="CLU_041922_0_0_1"/>
<keyword evidence="1" id="KW-0862">Zinc</keyword>
<dbReference type="STRING" id="486041.B0DQ50"/>
<dbReference type="OrthoDB" id="429967at2759"/>
<evidence type="ECO:0000256" key="1">
    <source>
        <dbReference type="PROSITE-ProRule" id="PRU00047"/>
    </source>
</evidence>
<organism evidence="5">
    <name type="scientific">Laccaria bicolor (strain S238N-H82 / ATCC MYA-4686)</name>
    <name type="common">Bicoloured deceiver</name>
    <name type="synonym">Laccaria laccata var. bicolor</name>
    <dbReference type="NCBI Taxonomy" id="486041"/>
    <lineage>
        <taxon>Eukaryota</taxon>
        <taxon>Fungi</taxon>
        <taxon>Dikarya</taxon>
        <taxon>Basidiomycota</taxon>
        <taxon>Agaricomycotina</taxon>
        <taxon>Agaricomycetes</taxon>
        <taxon>Agaricomycetidae</taxon>
        <taxon>Agaricales</taxon>
        <taxon>Agaricineae</taxon>
        <taxon>Hydnangiaceae</taxon>
        <taxon>Laccaria</taxon>
    </lineage>
</organism>
<accession>B0DQ50</accession>
<reference evidence="4 5" key="1">
    <citation type="journal article" date="2008" name="Nature">
        <title>The genome of Laccaria bicolor provides insights into mycorrhizal symbiosis.</title>
        <authorList>
            <person name="Martin F."/>
            <person name="Aerts A."/>
            <person name="Ahren D."/>
            <person name="Brun A."/>
            <person name="Danchin E.G.J."/>
            <person name="Duchaussoy F."/>
            <person name="Gibon J."/>
            <person name="Kohler A."/>
            <person name="Lindquist E."/>
            <person name="Pereda V."/>
            <person name="Salamov A."/>
            <person name="Shapiro H.J."/>
            <person name="Wuyts J."/>
            <person name="Blaudez D."/>
            <person name="Buee M."/>
            <person name="Brokstein P."/>
            <person name="Canbaeck B."/>
            <person name="Cohen D."/>
            <person name="Courty P.E."/>
            <person name="Coutinho P.M."/>
            <person name="Delaruelle C."/>
            <person name="Detter J.C."/>
            <person name="Deveau A."/>
            <person name="DiFazio S."/>
            <person name="Duplessis S."/>
            <person name="Fraissinet-Tachet L."/>
            <person name="Lucic E."/>
            <person name="Frey-Klett P."/>
            <person name="Fourrey C."/>
            <person name="Feussner I."/>
            <person name="Gay G."/>
            <person name="Grimwood J."/>
            <person name="Hoegger P.J."/>
            <person name="Jain P."/>
            <person name="Kilaru S."/>
            <person name="Labbe J."/>
            <person name="Lin Y.C."/>
            <person name="Legue V."/>
            <person name="Le Tacon F."/>
            <person name="Marmeisse R."/>
            <person name="Melayah D."/>
            <person name="Montanini B."/>
            <person name="Muratet M."/>
            <person name="Nehls U."/>
            <person name="Niculita-Hirzel H."/>
            <person name="Oudot-Le Secq M.P."/>
            <person name="Peter M."/>
            <person name="Quesneville H."/>
            <person name="Rajashekar B."/>
            <person name="Reich M."/>
            <person name="Rouhier N."/>
            <person name="Schmutz J."/>
            <person name="Yin T."/>
            <person name="Chalot M."/>
            <person name="Henrissat B."/>
            <person name="Kuees U."/>
            <person name="Lucas S."/>
            <person name="Van de Peer Y."/>
            <person name="Podila G.K."/>
            <person name="Polle A."/>
            <person name="Pukkila P.J."/>
            <person name="Richardson P.M."/>
            <person name="Rouze P."/>
            <person name="Sanders I.R."/>
            <person name="Stajich J.E."/>
            <person name="Tunlid A."/>
            <person name="Tuskan G."/>
            <person name="Grigoriev I.V."/>
        </authorList>
    </citation>
    <scope>NUCLEOTIDE SEQUENCE [LARGE SCALE GENOMIC DNA]</scope>
    <source>
        <strain evidence="5">S238N-H82 / ATCC MYA-4686</strain>
    </source>
</reference>
<dbReference type="KEGG" id="lbc:LACBIDRAFT_331652"/>
<dbReference type="AlphaFoldDB" id="B0DQ50"/>
<dbReference type="GO" id="GO:0003723">
    <property type="term" value="F:RNA binding"/>
    <property type="evidence" value="ECO:0007669"/>
    <property type="project" value="TreeGrafter"/>
</dbReference>
<feature type="compositionally biased region" description="Pro residues" evidence="2">
    <location>
        <begin position="316"/>
        <end position="359"/>
    </location>
</feature>
<dbReference type="PANTHER" id="PTHR13316">
    <property type="entry name" value="ZINC FINGER, CCHC DOMAIN CONTAINING 8"/>
    <property type="match status" value="1"/>
</dbReference>
<dbReference type="InterPro" id="IPR001878">
    <property type="entry name" value="Znf_CCHC"/>
</dbReference>
<dbReference type="PANTHER" id="PTHR13316:SF0">
    <property type="entry name" value="ZINC FINGER CCHC DOMAIN-CONTAINING PROTEIN 8"/>
    <property type="match status" value="1"/>
</dbReference>
<keyword evidence="1" id="KW-0479">Metal-binding</keyword>
<dbReference type="InterPro" id="IPR052115">
    <property type="entry name" value="NEXT_complex_subunit_ZCCHC8"/>
</dbReference>
<keyword evidence="1" id="KW-0863">Zinc-finger</keyword>
<evidence type="ECO:0000313" key="5">
    <source>
        <dbReference type="Proteomes" id="UP000001194"/>
    </source>
</evidence>
<sequence length="378" mass="42266">MGPGSGSIAGNDRGGAADEVTLPFFYHISSEPLPMGWEPFGIYVRADSAIIGSTPEAEERISSRVQRCFNCGETEHAVSDCHFRRNQELISLSRSYYQFFQGTLGLANWQRVHTAEEWRQSRLHWLETFEPGKIQGELLRDALGDEDGDWLRNMAQWGYPKGWFSERDPRLLVRDRIWSEHGGYVDGELDDDESFFIHSEDGVEEVTFDASFKISHYTAAVYEEYNNDDEHDQSSETSSPPSQNPSFSSSVKRWATYPPTYFASHLLPVYNGFMLPPIHSSQRNTQADNWHLANGSSTFWIFDAVANTHIAYQGHIPPPPPPTSEPPPLPPLDSPPPPPPPPLSPPPPPPPHPPPPLPPSFSSAPDDGESDMELSDSD</sequence>
<name>B0DQ50_LACBS</name>
<dbReference type="PROSITE" id="PS50158">
    <property type="entry name" value="ZF_CCHC"/>
    <property type="match status" value="1"/>
</dbReference>
<feature type="compositionally biased region" description="Low complexity" evidence="2">
    <location>
        <begin position="238"/>
        <end position="250"/>
    </location>
</feature>
<dbReference type="RefSeq" id="XP_001886025.1">
    <property type="nucleotide sequence ID" value="XM_001885990.1"/>
</dbReference>
<dbReference type="GO" id="GO:0008270">
    <property type="term" value="F:zinc ion binding"/>
    <property type="evidence" value="ECO:0007669"/>
    <property type="project" value="UniProtKB-KW"/>
</dbReference>
<dbReference type="GeneID" id="6081778"/>
<feature type="compositionally biased region" description="Acidic residues" evidence="2">
    <location>
        <begin position="366"/>
        <end position="378"/>
    </location>
</feature>
<proteinExistence type="predicted"/>
<feature type="region of interest" description="Disordered" evidence="2">
    <location>
        <begin position="313"/>
        <end position="378"/>
    </location>
</feature>
<protein>
    <submittedName>
        <fullName evidence="4">Hypothetical proline-rich protein</fullName>
    </submittedName>
</protein>
<dbReference type="InParanoid" id="B0DQ50"/>
<keyword evidence="5" id="KW-1185">Reference proteome</keyword>
<dbReference type="EMBL" id="DS547125">
    <property type="protein sequence ID" value="EDR03229.1"/>
    <property type="molecule type" value="Genomic_DNA"/>
</dbReference>
<feature type="domain" description="CCHC-type" evidence="3">
    <location>
        <begin position="67"/>
        <end position="81"/>
    </location>
</feature>
<dbReference type="Proteomes" id="UP000001194">
    <property type="component" value="Unassembled WGS sequence"/>
</dbReference>